<dbReference type="Pfam" id="PF09084">
    <property type="entry name" value="NMT1"/>
    <property type="match status" value="1"/>
</dbReference>
<reference evidence="2 3" key="1">
    <citation type="submission" date="2016-02" db="EMBL/GenBank/DDBJ databases">
        <title>Genome sequence of Halalkalicoccus paucihalophilus DSM 24557.</title>
        <authorList>
            <person name="Poehlein A."/>
            <person name="Daniel R."/>
        </authorList>
    </citation>
    <scope>NUCLEOTIDE SEQUENCE [LARGE SCALE GENOMIC DNA]</scope>
    <source>
        <strain evidence="2 3">DSM 24557</strain>
    </source>
</reference>
<organism evidence="2 3">
    <name type="scientific">Halalkalicoccus paucihalophilus</name>
    <dbReference type="NCBI Taxonomy" id="1008153"/>
    <lineage>
        <taxon>Archaea</taxon>
        <taxon>Methanobacteriati</taxon>
        <taxon>Methanobacteriota</taxon>
        <taxon>Stenosarchaea group</taxon>
        <taxon>Halobacteria</taxon>
        <taxon>Halobacteriales</taxon>
        <taxon>Halococcaceae</taxon>
        <taxon>Halalkalicoccus</taxon>
    </lineage>
</organism>
<keyword evidence="3" id="KW-1185">Reference proteome</keyword>
<dbReference type="EMBL" id="LTAZ01000003">
    <property type="protein sequence ID" value="KYH27124.1"/>
    <property type="molecule type" value="Genomic_DNA"/>
</dbReference>
<gene>
    <name evidence="2" type="ORF">HAPAU_10140</name>
</gene>
<sequence>MSVRADPIAAERFGFYGRSMDTTTRDTRRQTGESTDRMGVSRRRLLEASGVLGASALAGCTETGILGGTAAAFDEKSFIVGYQPFYTESWSALVIRHAGLADKHLPDDYSVGSWEVALQGAVIGNKMISTQNDIGYTGDMPSITAIANTETPIDLVAMAGFSQGQQCNLCFVPTGSDVSEPADLDGREVGVTTGSCTHRFILQVMEQEGIEPNLSDQGMATISTNIREGNIPVGVGWEPAVARSVIQQDAAEYAFTGAQYDLYDAAGLLMLDSLVEDHPEAAKGWLKAELEAKHIMATQPERTIDLIKREGQLRAYDRETVRATLYENLEVSSDVQRLLFYTDYEAVDPANRLFKERAPEFLYENQEVIPRIPPEERYRIDLLREAVEELRAEIDWDPLRGAER</sequence>
<dbReference type="SUPFAM" id="SSF53850">
    <property type="entry name" value="Periplasmic binding protein-like II"/>
    <property type="match status" value="1"/>
</dbReference>
<dbReference type="InterPro" id="IPR015168">
    <property type="entry name" value="SsuA/THI5"/>
</dbReference>
<dbReference type="PATRIC" id="fig|1008153.3.peg.1022"/>
<accession>A0A151AHM3</accession>
<comment type="caution">
    <text evidence="2">The sequence shown here is derived from an EMBL/GenBank/DDBJ whole genome shotgun (WGS) entry which is preliminary data.</text>
</comment>
<dbReference type="PROSITE" id="PS51318">
    <property type="entry name" value="TAT"/>
    <property type="match status" value="1"/>
</dbReference>
<protein>
    <submittedName>
        <fullName evidence="2">Alkanesulfonate transporter substrate-binding subunit</fullName>
    </submittedName>
</protein>
<dbReference type="InterPro" id="IPR006311">
    <property type="entry name" value="TAT_signal"/>
</dbReference>
<evidence type="ECO:0000259" key="1">
    <source>
        <dbReference type="Pfam" id="PF09084"/>
    </source>
</evidence>
<proteinExistence type="predicted"/>
<dbReference type="PANTHER" id="PTHR30024">
    <property type="entry name" value="ALIPHATIC SULFONATES-BINDING PROTEIN-RELATED"/>
    <property type="match status" value="1"/>
</dbReference>
<name>A0A151AHM3_9EURY</name>
<dbReference type="Gene3D" id="3.40.190.10">
    <property type="entry name" value="Periplasmic binding protein-like II"/>
    <property type="match status" value="2"/>
</dbReference>
<evidence type="ECO:0000313" key="2">
    <source>
        <dbReference type="EMBL" id="KYH27124.1"/>
    </source>
</evidence>
<dbReference type="Proteomes" id="UP000075321">
    <property type="component" value="Unassembled WGS sequence"/>
</dbReference>
<evidence type="ECO:0000313" key="3">
    <source>
        <dbReference type="Proteomes" id="UP000075321"/>
    </source>
</evidence>
<dbReference type="AlphaFoldDB" id="A0A151AHM3"/>
<feature type="domain" description="SsuA/THI5-like" evidence="1">
    <location>
        <begin position="145"/>
        <end position="302"/>
    </location>
</feature>